<dbReference type="Proteomes" id="UP000193964">
    <property type="component" value="Unassembled WGS sequence"/>
</dbReference>
<evidence type="ECO:0000313" key="1">
    <source>
        <dbReference type="EMBL" id="ORX14584.1"/>
    </source>
</evidence>
<proteinExistence type="predicted"/>
<dbReference type="AlphaFoldDB" id="A0A1X2F857"/>
<evidence type="ECO:0000313" key="2">
    <source>
        <dbReference type="Proteomes" id="UP000193964"/>
    </source>
</evidence>
<gene>
    <name evidence="1" type="ORF">AWC31_25715</name>
</gene>
<comment type="caution">
    <text evidence="1">The sequence shown here is derived from an EMBL/GenBank/DDBJ whole genome shotgun (WGS) entry which is preliminary data.</text>
</comment>
<dbReference type="OrthoDB" id="4872000at2"/>
<sequence>MDQHTTAETWTTRDLPVLRAIVDLYEETGDPVSARDIEHRTGFDEDSVQRALRRLNTRPSLLDDVTDTAQGIIVDVGAPTRAALQVSGAWPSPENLLDRLVGALHDAADDADRPDDQRSKLKQLALGFKSIGYQVAIGALGGAGGNLLSG</sequence>
<reference evidence="1 2" key="1">
    <citation type="submission" date="2016-01" db="EMBL/GenBank/DDBJ databases">
        <title>The new phylogeny of the genus Mycobacterium.</title>
        <authorList>
            <person name="Tarcisio F."/>
            <person name="Conor M."/>
            <person name="Antonella G."/>
            <person name="Elisabetta G."/>
            <person name="Giulia F.S."/>
            <person name="Sara T."/>
            <person name="Anna F."/>
            <person name="Clotilde B."/>
            <person name="Roberto B."/>
            <person name="Veronica D.S."/>
            <person name="Fabio R."/>
            <person name="Monica P."/>
            <person name="Olivier J."/>
            <person name="Enrico T."/>
            <person name="Nicola S."/>
        </authorList>
    </citation>
    <scope>NUCLEOTIDE SEQUENCE [LARGE SCALE GENOMIC DNA]</scope>
    <source>
        <strain evidence="1 2">ATCC 700010</strain>
    </source>
</reference>
<organism evidence="1 2">
    <name type="scientific">Mycolicibacterium wolinskyi</name>
    <dbReference type="NCBI Taxonomy" id="59750"/>
    <lineage>
        <taxon>Bacteria</taxon>
        <taxon>Bacillati</taxon>
        <taxon>Actinomycetota</taxon>
        <taxon>Actinomycetes</taxon>
        <taxon>Mycobacteriales</taxon>
        <taxon>Mycobacteriaceae</taxon>
        <taxon>Mycolicibacterium</taxon>
    </lineage>
</organism>
<dbReference type="RefSeq" id="WP_085145028.1">
    <property type="nucleotide sequence ID" value="NZ_JACKUA010000026.1"/>
</dbReference>
<name>A0A1X2F857_9MYCO</name>
<protein>
    <submittedName>
        <fullName evidence="1">Uncharacterized protein</fullName>
    </submittedName>
</protein>
<dbReference type="EMBL" id="LQQA01000015">
    <property type="protein sequence ID" value="ORX14584.1"/>
    <property type="molecule type" value="Genomic_DNA"/>
</dbReference>
<accession>A0A1X2F857</accession>